<dbReference type="Proteomes" id="UP001153069">
    <property type="component" value="Unassembled WGS sequence"/>
</dbReference>
<keyword evidence="2" id="KW-1133">Transmembrane helix</keyword>
<keyword evidence="2" id="KW-0472">Membrane</keyword>
<dbReference type="OrthoDB" id="551896at2759"/>
<evidence type="ECO:0000256" key="2">
    <source>
        <dbReference type="SAM" id="Phobius"/>
    </source>
</evidence>
<gene>
    <name evidence="3" type="ORF">SEMRO_806_G205130.1</name>
</gene>
<proteinExistence type="predicted"/>
<dbReference type="EMBL" id="CAICTM010000805">
    <property type="protein sequence ID" value="CAB9516774.1"/>
    <property type="molecule type" value="Genomic_DNA"/>
</dbReference>
<dbReference type="AlphaFoldDB" id="A0A9N8EAH9"/>
<reference evidence="3" key="1">
    <citation type="submission" date="2020-06" db="EMBL/GenBank/DDBJ databases">
        <authorList>
            <consortium name="Plant Systems Biology data submission"/>
        </authorList>
    </citation>
    <scope>NUCLEOTIDE SEQUENCE</scope>
    <source>
        <strain evidence="3">D6</strain>
    </source>
</reference>
<evidence type="ECO:0000313" key="4">
    <source>
        <dbReference type="Proteomes" id="UP001153069"/>
    </source>
</evidence>
<accession>A0A9N8EAH9</accession>
<sequence length="301" mass="33367">MDSMMDNNSTVAGTEEQMGMEKSWEKFPGHILPATVFSAFGLYALVKTLQMTKRLPPGRSFTEVHLPLQDKGIIRCIGIWVMLLTVAGGVYHSLGEGIDMSIRLHMILYSCFFMVGLVAYLESQERLAPDSGRTALALALCLCCFIWRAHGMSMPHGTDQSVHIYLGYINLADGIAFGYSVMRTDSIVAHISSWALMLLQGLWLYFIAFYLCCFELNPHMVEAHLVSMVVAMTILIALVIASADLPQVKGQWAKLQLQDGRGEYEVLTKSFHRHESHILHGDTECSDGSSHSSLGAADDRC</sequence>
<feature type="transmembrane region" description="Helical" evidence="2">
    <location>
        <begin position="223"/>
        <end position="245"/>
    </location>
</feature>
<protein>
    <submittedName>
        <fullName evidence="3">Uncharacterized protein</fullName>
    </submittedName>
</protein>
<feature type="transmembrane region" description="Helical" evidence="2">
    <location>
        <begin position="73"/>
        <end position="94"/>
    </location>
</feature>
<feature type="transmembrane region" description="Helical" evidence="2">
    <location>
        <begin position="162"/>
        <end position="182"/>
    </location>
</feature>
<evidence type="ECO:0000256" key="1">
    <source>
        <dbReference type="SAM" id="MobiDB-lite"/>
    </source>
</evidence>
<feature type="transmembrane region" description="Helical" evidence="2">
    <location>
        <begin position="100"/>
        <end position="121"/>
    </location>
</feature>
<organism evidence="3 4">
    <name type="scientific">Seminavis robusta</name>
    <dbReference type="NCBI Taxonomy" id="568900"/>
    <lineage>
        <taxon>Eukaryota</taxon>
        <taxon>Sar</taxon>
        <taxon>Stramenopiles</taxon>
        <taxon>Ochrophyta</taxon>
        <taxon>Bacillariophyta</taxon>
        <taxon>Bacillariophyceae</taxon>
        <taxon>Bacillariophycidae</taxon>
        <taxon>Naviculales</taxon>
        <taxon>Naviculaceae</taxon>
        <taxon>Seminavis</taxon>
    </lineage>
</organism>
<feature type="transmembrane region" description="Helical" evidence="2">
    <location>
        <begin position="133"/>
        <end position="150"/>
    </location>
</feature>
<keyword evidence="2" id="KW-0812">Transmembrane</keyword>
<comment type="caution">
    <text evidence="3">The sequence shown here is derived from an EMBL/GenBank/DDBJ whole genome shotgun (WGS) entry which is preliminary data.</text>
</comment>
<feature type="transmembrane region" description="Helical" evidence="2">
    <location>
        <begin position="194"/>
        <end position="211"/>
    </location>
</feature>
<evidence type="ECO:0000313" key="3">
    <source>
        <dbReference type="EMBL" id="CAB9516774.1"/>
    </source>
</evidence>
<keyword evidence="4" id="KW-1185">Reference proteome</keyword>
<feature type="region of interest" description="Disordered" evidence="1">
    <location>
        <begin position="281"/>
        <end position="301"/>
    </location>
</feature>
<name>A0A9N8EAH9_9STRA</name>
<feature type="transmembrane region" description="Helical" evidence="2">
    <location>
        <begin position="27"/>
        <end position="46"/>
    </location>
</feature>